<evidence type="ECO:0000256" key="1">
    <source>
        <dbReference type="SAM" id="SignalP"/>
    </source>
</evidence>
<sequence>MLLICFFFCLFSILHIQCDAVLLKAITGIPKAKRISSGVSPIQDLLSYVLHIFSTCHKSESHNVVSTCQTFSLFFFFLCQRYC</sequence>
<keyword evidence="1" id="KW-0732">Signal</keyword>
<feature type="chain" id="PRO_5038099469" description="Secreted protein" evidence="1">
    <location>
        <begin position="21"/>
        <end position="83"/>
    </location>
</feature>
<organism evidence="2 3">
    <name type="scientific">Xenopus laevis</name>
    <name type="common">African clawed frog</name>
    <dbReference type="NCBI Taxonomy" id="8355"/>
    <lineage>
        <taxon>Eukaryota</taxon>
        <taxon>Metazoa</taxon>
        <taxon>Chordata</taxon>
        <taxon>Craniata</taxon>
        <taxon>Vertebrata</taxon>
        <taxon>Euteleostomi</taxon>
        <taxon>Amphibia</taxon>
        <taxon>Batrachia</taxon>
        <taxon>Anura</taxon>
        <taxon>Pipoidea</taxon>
        <taxon>Pipidae</taxon>
        <taxon>Xenopodinae</taxon>
        <taxon>Xenopus</taxon>
        <taxon>Xenopus</taxon>
    </lineage>
</organism>
<reference evidence="3" key="1">
    <citation type="journal article" date="2016" name="Nature">
        <title>Genome evolution in the allotetraploid frog Xenopus laevis.</title>
        <authorList>
            <person name="Session A.M."/>
            <person name="Uno Y."/>
            <person name="Kwon T."/>
            <person name="Chapman J.A."/>
            <person name="Toyoda A."/>
            <person name="Takahashi S."/>
            <person name="Fukui A."/>
            <person name="Hikosaka A."/>
            <person name="Suzuki A."/>
            <person name="Kondo M."/>
            <person name="van Heeringen S.J."/>
            <person name="Quigley I."/>
            <person name="Heinz S."/>
            <person name="Ogino H."/>
            <person name="Ochi H."/>
            <person name="Hellsten U."/>
            <person name="Lyons J.B."/>
            <person name="Simakov O."/>
            <person name="Putnam N."/>
            <person name="Stites J."/>
            <person name="Kuroki Y."/>
            <person name="Tanaka T."/>
            <person name="Michiue T."/>
            <person name="Watanabe M."/>
            <person name="Bogdanovic O."/>
            <person name="Lister R."/>
            <person name="Georgiou G."/>
            <person name="Paranjpe S.S."/>
            <person name="van Kruijsbergen I."/>
            <person name="Shu S."/>
            <person name="Carlson J."/>
            <person name="Kinoshita T."/>
            <person name="Ohta Y."/>
            <person name="Mawaribuchi S."/>
            <person name="Jenkins J."/>
            <person name="Grimwood J."/>
            <person name="Schmutz J."/>
            <person name="Mitros T."/>
            <person name="Mozaffari S.V."/>
            <person name="Suzuki Y."/>
            <person name="Haramoto Y."/>
            <person name="Yamamoto T.S."/>
            <person name="Takagi C."/>
            <person name="Heald R."/>
            <person name="Miller K."/>
            <person name="Haudenschild C."/>
            <person name="Kitzman J."/>
            <person name="Nakayama T."/>
            <person name="Izutsu Y."/>
            <person name="Robert J."/>
            <person name="Fortriede J."/>
            <person name="Burns K."/>
            <person name="Lotay V."/>
            <person name="Karimi K."/>
            <person name="Yasuoka Y."/>
            <person name="Dichmann D.S."/>
            <person name="Flajnik M.F."/>
            <person name="Houston D.W."/>
            <person name="Shendure J."/>
            <person name="DuPasquier L."/>
            <person name="Vize P.D."/>
            <person name="Zorn A.M."/>
            <person name="Ito M."/>
            <person name="Marcotte E.M."/>
            <person name="Wallingford J.B."/>
            <person name="Ito Y."/>
            <person name="Asashima M."/>
            <person name="Ueno N."/>
            <person name="Matsuda Y."/>
            <person name="Veenstra G.J."/>
            <person name="Fujiyama A."/>
            <person name="Harland R.M."/>
            <person name="Taira M."/>
            <person name="Rokhsar D.S."/>
        </authorList>
    </citation>
    <scope>NUCLEOTIDE SEQUENCE [LARGE SCALE GENOMIC DNA]</scope>
    <source>
        <strain evidence="3">J</strain>
    </source>
</reference>
<gene>
    <name evidence="2" type="ORF">XELAEV_18034523mg</name>
</gene>
<proteinExistence type="predicted"/>
<dbReference type="Proteomes" id="UP000694892">
    <property type="component" value="Chromosome 7L"/>
</dbReference>
<feature type="signal peptide" evidence="1">
    <location>
        <begin position="1"/>
        <end position="20"/>
    </location>
</feature>
<evidence type="ECO:0000313" key="3">
    <source>
        <dbReference type="Proteomes" id="UP000694892"/>
    </source>
</evidence>
<dbReference type="EMBL" id="CM004478">
    <property type="protein sequence ID" value="OCT71547.1"/>
    <property type="molecule type" value="Genomic_DNA"/>
</dbReference>
<name>A0A974CEM8_XENLA</name>
<dbReference type="AlphaFoldDB" id="A0A974CEM8"/>
<accession>A0A974CEM8</accession>
<evidence type="ECO:0008006" key="4">
    <source>
        <dbReference type="Google" id="ProtNLM"/>
    </source>
</evidence>
<protein>
    <recommendedName>
        <fullName evidence="4">Secreted protein</fullName>
    </recommendedName>
</protein>
<evidence type="ECO:0000313" key="2">
    <source>
        <dbReference type="EMBL" id="OCT71547.1"/>
    </source>
</evidence>